<feature type="non-terminal residue" evidence="1">
    <location>
        <position position="1"/>
    </location>
</feature>
<protein>
    <submittedName>
        <fullName evidence="1">Uncharacterized protein</fullName>
    </submittedName>
</protein>
<dbReference type="AlphaFoldDB" id="T1CZY9"/>
<dbReference type="EMBL" id="AUZX01003077">
    <property type="protein sequence ID" value="EQD74884.1"/>
    <property type="molecule type" value="Genomic_DNA"/>
</dbReference>
<sequence length="55" mass="5917">EALALQKLLTKRFGAIPPEILAKISSAGTGQIDLWLDQVLDARSIEGLFDGPTTH</sequence>
<reference evidence="1" key="2">
    <citation type="journal article" date="2014" name="ISME J.">
        <title>Microbial stratification in low pH oxic and suboxic macroscopic growths along an acid mine drainage.</title>
        <authorList>
            <person name="Mendez-Garcia C."/>
            <person name="Mesa V."/>
            <person name="Sprenger R.R."/>
            <person name="Richter M."/>
            <person name="Diez M.S."/>
            <person name="Solano J."/>
            <person name="Bargiela R."/>
            <person name="Golyshina O.V."/>
            <person name="Manteca A."/>
            <person name="Ramos J.L."/>
            <person name="Gallego J.R."/>
            <person name="Llorente I."/>
            <person name="Martins Dos Santos V.A."/>
            <person name="Jensen O.N."/>
            <person name="Pelaez A.I."/>
            <person name="Sanchez J."/>
            <person name="Ferrer M."/>
        </authorList>
    </citation>
    <scope>NUCLEOTIDE SEQUENCE</scope>
</reference>
<gene>
    <name evidence="1" type="ORF">B1A_04252</name>
</gene>
<evidence type="ECO:0000313" key="1">
    <source>
        <dbReference type="EMBL" id="EQD74884.1"/>
    </source>
</evidence>
<comment type="caution">
    <text evidence="1">The sequence shown here is derived from an EMBL/GenBank/DDBJ whole genome shotgun (WGS) entry which is preliminary data.</text>
</comment>
<organism evidence="1">
    <name type="scientific">mine drainage metagenome</name>
    <dbReference type="NCBI Taxonomy" id="410659"/>
    <lineage>
        <taxon>unclassified sequences</taxon>
        <taxon>metagenomes</taxon>
        <taxon>ecological metagenomes</taxon>
    </lineage>
</organism>
<proteinExistence type="predicted"/>
<reference evidence="1" key="1">
    <citation type="submission" date="2013-08" db="EMBL/GenBank/DDBJ databases">
        <authorList>
            <person name="Mendez C."/>
            <person name="Richter M."/>
            <person name="Ferrer M."/>
            <person name="Sanchez J."/>
        </authorList>
    </citation>
    <scope>NUCLEOTIDE SEQUENCE</scope>
</reference>
<accession>T1CZY9</accession>
<name>T1CZY9_9ZZZZ</name>